<evidence type="ECO:0000313" key="2">
    <source>
        <dbReference type="Proteomes" id="UP001046870"/>
    </source>
</evidence>
<comment type="caution">
    <text evidence="1">The sequence shown here is derived from an EMBL/GenBank/DDBJ whole genome shotgun (WGS) entry which is preliminary data.</text>
</comment>
<dbReference type="AlphaFoldDB" id="A0A9D3QFI9"/>
<dbReference type="EMBL" id="JAFDVH010000001">
    <property type="protein sequence ID" value="KAG7491224.1"/>
    <property type="molecule type" value="Genomic_DNA"/>
</dbReference>
<protein>
    <submittedName>
        <fullName evidence="1">Uncharacterized protein</fullName>
    </submittedName>
</protein>
<dbReference type="OrthoDB" id="10251089at2759"/>
<name>A0A9D3QFI9_MEGAT</name>
<keyword evidence="2" id="KW-1185">Reference proteome</keyword>
<evidence type="ECO:0000313" key="1">
    <source>
        <dbReference type="EMBL" id="KAG7491224.1"/>
    </source>
</evidence>
<organism evidence="1 2">
    <name type="scientific">Megalops atlanticus</name>
    <name type="common">Tarpon</name>
    <name type="synonym">Clupea gigantea</name>
    <dbReference type="NCBI Taxonomy" id="7932"/>
    <lineage>
        <taxon>Eukaryota</taxon>
        <taxon>Metazoa</taxon>
        <taxon>Chordata</taxon>
        <taxon>Craniata</taxon>
        <taxon>Vertebrata</taxon>
        <taxon>Euteleostomi</taxon>
        <taxon>Actinopterygii</taxon>
        <taxon>Neopterygii</taxon>
        <taxon>Teleostei</taxon>
        <taxon>Elopiformes</taxon>
        <taxon>Megalopidae</taxon>
        <taxon>Megalops</taxon>
    </lineage>
</organism>
<dbReference type="Proteomes" id="UP001046870">
    <property type="component" value="Chromosome 1"/>
</dbReference>
<gene>
    <name evidence="1" type="ORF">MATL_G00000680</name>
</gene>
<sequence>MGNMSPCLCPHSQDSIDLLLDAVKTSNEELAQTWKKSEQWATIEQLCELPDDLLRVEGNISPPMNRNWPLSL</sequence>
<proteinExistence type="predicted"/>
<accession>A0A9D3QFI9</accession>
<reference evidence="1" key="1">
    <citation type="submission" date="2021-01" db="EMBL/GenBank/DDBJ databases">
        <authorList>
            <person name="Zahm M."/>
            <person name="Roques C."/>
            <person name="Cabau C."/>
            <person name="Klopp C."/>
            <person name="Donnadieu C."/>
            <person name="Jouanno E."/>
            <person name="Lampietro C."/>
            <person name="Louis A."/>
            <person name="Herpin A."/>
            <person name="Echchiki A."/>
            <person name="Berthelot C."/>
            <person name="Parey E."/>
            <person name="Roest-Crollius H."/>
            <person name="Braasch I."/>
            <person name="Postlethwait J."/>
            <person name="Bobe J."/>
            <person name="Montfort J."/>
            <person name="Bouchez O."/>
            <person name="Begum T."/>
            <person name="Mejri S."/>
            <person name="Adams A."/>
            <person name="Chen W.-J."/>
            <person name="Guiguen Y."/>
        </authorList>
    </citation>
    <scope>NUCLEOTIDE SEQUENCE</scope>
    <source>
        <strain evidence="1">YG-15Mar2019-1</strain>
        <tissue evidence="1">Brain</tissue>
    </source>
</reference>